<accession>A0A8J4Y119</accession>
<dbReference type="PANTHER" id="PTHR12814:SF2">
    <property type="entry name" value="RNA-BINDING PROTEIN NOB1"/>
    <property type="match status" value="1"/>
</dbReference>
<protein>
    <submittedName>
        <fullName evidence="3">RNA-binding protein NOB1</fullName>
    </submittedName>
</protein>
<evidence type="ECO:0000259" key="2">
    <source>
        <dbReference type="Pfam" id="PF08772"/>
    </source>
</evidence>
<dbReference type="Gene3D" id="6.20.210.10">
    <property type="entry name" value="Nin one binding (NOB1), Zn-ribbon-like"/>
    <property type="match status" value="1"/>
</dbReference>
<comment type="caution">
    <text evidence="3">The sequence shown here is derived from an EMBL/GenBank/DDBJ whole genome shotgun (WGS) entry which is preliminary data.</text>
</comment>
<dbReference type="GO" id="GO:0030688">
    <property type="term" value="C:preribosome, small subunit precursor"/>
    <property type="evidence" value="ECO:0007669"/>
    <property type="project" value="TreeGrafter"/>
</dbReference>
<feature type="compositionally biased region" description="Basic residues" evidence="1">
    <location>
        <begin position="97"/>
        <end position="106"/>
    </location>
</feature>
<dbReference type="AlphaFoldDB" id="A0A8J4Y119"/>
<keyword evidence="4" id="KW-1185">Reference proteome</keyword>
<gene>
    <name evidence="3" type="primary">NOB1</name>
    <name evidence="3" type="ORF">GWK47_051092</name>
</gene>
<dbReference type="Pfam" id="PF08772">
    <property type="entry name" value="Zn_ribbon_NOB1"/>
    <property type="match status" value="1"/>
</dbReference>
<evidence type="ECO:0000256" key="1">
    <source>
        <dbReference type="SAM" id="MobiDB-lite"/>
    </source>
</evidence>
<dbReference type="PANTHER" id="PTHR12814">
    <property type="entry name" value="RNA-BINDING PROTEIN NOB1"/>
    <property type="match status" value="1"/>
</dbReference>
<dbReference type="InterPro" id="IPR036283">
    <property type="entry name" value="NOB1_Zf-like_sf"/>
</dbReference>
<dbReference type="GO" id="GO:0030490">
    <property type="term" value="P:maturation of SSU-rRNA"/>
    <property type="evidence" value="ECO:0007669"/>
    <property type="project" value="TreeGrafter"/>
</dbReference>
<dbReference type="Proteomes" id="UP000770661">
    <property type="component" value="Unassembled WGS sequence"/>
</dbReference>
<organism evidence="3 4">
    <name type="scientific">Chionoecetes opilio</name>
    <name type="common">Atlantic snow crab</name>
    <name type="synonym">Cancer opilio</name>
    <dbReference type="NCBI Taxonomy" id="41210"/>
    <lineage>
        <taxon>Eukaryota</taxon>
        <taxon>Metazoa</taxon>
        <taxon>Ecdysozoa</taxon>
        <taxon>Arthropoda</taxon>
        <taxon>Crustacea</taxon>
        <taxon>Multicrustacea</taxon>
        <taxon>Malacostraca</taxon>
        <taxon>Eumalacostraca</taxon>
        <taxon>Eucarida</taxon>
        <taxon>Decapoda</taxon>
        <taxon>Pleocyemata</taxon>
        <taxon>Brachyura</taxon>
        <taxon>Eubrachyura</taxon>
        <taxon>Majoidea</taxon>
        <taxon>Majidae</taxon>
        <taxon>Chionoecetes</taxon>
    </lineage>
</organism>
<proteinExistence type="predicted"/>
<reference evidence="3" key="1">
    <citation type="submission" date="2020-07" db="EMBL/GenBank/DDBJ databases">
        <title>The High-quality genome of the commercially important snow crab, Chionoecetes opilio.</title>
        <authorList>
            <person name="Jeong J.-H."/>
            <person name="Ryu S."/>
        </authorList>
    </citation>
    <scope>NUCLEOTIDE SEQUENCE</scope>
    <source>
        <strain evidence="3">MADBK_172401_WGS</strain>
        <tissue evidence="3">Digestive gland</tissue>
    </source>
</reference>
<feature type="region of interest" description="Disordered" evidence="1">
    <location>
        <begin position="93"/>
        <end position="116"/>
    </location>
</feature>
<name>A0A8J4Y119_CHIOP</name>
<dbReference type="SUPFAM" id="SSF144206">
    <property type="entry name" value="NOB1 zinc finger-like"/>
    <property type="match status" value="1"/>
</dbReference>
<evidence type="ECO:0000313" key="4">
    <source>
        <dbReference type="Proteomes" id="UP000770661"/>
    </source>
</evidence>
<feature type="region of interest" description="Disordered" evidence="1">
    <location>
        <begin position="67"/>
        <end position="86"/>
    </location>
</feature>
<sequence>MGVDGRLIKQLKTYILRCHACFRTTSIMEKIFCPHCGNKTLKKVSVTLEPDGTQRIWINTKRPISKRGTKFSLPTPKGGKHGRNPLLVADQREAKKYSSRMSKKKNPMHEDYNPADQTPFAVRDVYSRAAQLGYIAGKYHHHFYWEKRNPNESKKSIGKK</sequence>
<dbReference type="InterPro" id="IPR014881">
    <property type="entry name" value="NOB1_Zn-bd"/>
</dbReference>
<dbReference type="GO" id="GO:0004521">
    <property type="term" value="F:RNA endonuclease activity"/>
    <property type="evidence" value="ECO:0007669"/>
    <property type="project" value="TreeGrafter"/>
</dbReference>
<dbReference type="EMBL" id="JACEEZ010014995">
    <property type="protein sequence ID" value="KAG0719138.1"/>
    <property type="molecule type" value="Genomic_DNA"/>
</dbReference>
<dbReference type="InterPro" id="IPR039907">
    <property type="entry name" value="NOB1"/>
</dbReference>
<feature type="domain" description="Nin one binding (NOB1) Zn-ribbon-like" evidence="2">
    <location>
        <begin position="8"/>
        <end position="79"/>
    </location>
</feature>
<evidence type="ECO:0000313" key="3">
    <source>
        <dbReference type="EMBL" id="KAG0719138.1"/>
    </source>
</evidence>
<dbReference type="OrthoDB" id="446759at2759"/>